<keyword evidence="7" id="KW-0902">Two-component regulatory system</keyword>
<dbReference type="CDD" id="cd00075">
    <property type="entry name" value="HATPase"/>
    <property type="match status" value="1"/>
</dbReference>
<dbReference type="Gene3D" id="3.30.565.10">
    <property type="entry name" value="Histidine kinase-like ATPase, C-terminal domain"/>
    <property type="match status" value="1"/>
</dbReference>
<dbReference type="SMART" id="SM00387">
    <property type="entry name" value="HATPase_c"/>
    <property type="match status" value="1"/>
</dbReference>
<feature type="domain" description="Histidine kinase" evidence="9">
    <location>
        <begin position="315"/>
        <end position="420"/>
    </location>
</feature>
<evidence type="ECO:0000256" key="3">
    <source>
        <dbReference type="ARBA" id="ARBA00022679"/>
    </source>
</evidence>
<sequence length="425" mass="47543">MLRKFQSEKLQMIFIAITTAIAGDFKIVPFGGTGFRVALGSVAYLLLLRLMNHLSYIRTGMLTGAVVLLYRMDEDLLFGADVSLRESFLSHFPAVIYYLLFAIGMSRIQKDLDEFNPLRVGAIVSGIDFIANGAELLIRQAWIQPAPIAAGQWLFLLGLAIVRSYFVIGLYSSISVSQLRLLHKEQKKRIEQMLNFGSGLYGETFYLKKSMDDIEQITASTFQLYQRLKESGRNGESAEALRIAQQFHEVKKDSQRILAGLLKLFDSQVVVDMRLSEVVEHAVRANRQYAEMLGKEVWFVTELRTDYSTPHFIPLLTLLNNLAANAIETIPGTGYVRINVHQDEKNTTFTVTDNGPGIPETDRELIFEPGFTTKFNAEGVASTGIGLSHVRDIVRTFEGDIGVQVQDGATEFKVSLPTAALKKEE</sequence>
<dbReference type="PRINTS" id="PR00344">
    <property type="entry name" value="BCTRLSENSOR"/>
</dbReference>
<feature type="transmembrane region" description="Helical" evidence="8">
    <location>
        <begin position="88"/>
        <end position="106"/>
    </location>
</feature>
<keyword evidence="3" id="KW-0808">Transferase</keyword>
<dbReference type="InterPro" id="IPR036890">
    <property type="entry name" value="HATPase_C_sf"/>
</dbReference>
<accession>A0ABR5AI95</accession>
<keyword evidence="11" id="KW-1185">Reference proteome</keyword>
<comment type="caution">
    <text evidence="10">The sequence shown here is derived from an EMBL/GenBank/DDBJ whole genome shotgun (WGS) entry which is preliminary data.</text>
</comment>
<dbReference type="Pfam" id="PF02518">
    <property type="entry name" value="HATPase_c"/>
    <property type="match status" value="1"/>
</dbReference>
<reference evidence="10 11" key="1">
    <citation type="submission" date="2014-12" db="EMBL/GenBank/DDBJ databases">
        <title>Draft genome sequence of Paenibacillus kamchatkensis strain B-2647.</title>
        <authorList>
            <person name="Karlyshev A.V."/>
            <person name="Kudryashova E.B."/>
        </authorList>
    </citation>
    <scope>NUCLEOTIDE SEQUENCE [LARGE SCALE GENOMIC DNA]</scope>
    <source>
        <strain evidence="10 11">VKM B-2647</strain>
    </source>
</reference>
<proteinExistence type="predicted"/>
<keyword evidence="5" id="KW-0418">Kinase</keyword>
<keyword evidence="8" id="KW-1133">Transmembrane helix</keyword>
<evidence type="ECO:0000256" key="4">
    <source>
        <dbReference type="ARBA" id="ARBA00022741"/>
    </source>
</evidence>
<keyword evidence="4" id="KW-0547">Nucleotide-binding</keyword>
<evidence type="ECO:0000313" key="11">
    <source>
        <dbReference type="Proteomes" id="UP000031967"/>
    </source>
</evidence>
<dbReference type="EC" id="2.7.13.3" evidence="2"/>
<feature type="transmembrane region" description="Helical" evidence="8">
    <location>
        <begin position="150"/>
        <end position="174"/>
    </location>
</feature>
<protein>
    <recommendedName>
        <fullName evidence="2">histidine kinase</fullName>
        <ecNumber evidence="2">2.7.13.3</ecNumber>
    </recommendedName>
</protein>
<keyword evidence="8" id="KW-0472">Membrane</keyword>
<keyword evidence="8" id="KW-0812">Transmembrane</keyword>
<dbReference type="Proteomes" id="UP000031967">
    <property type="component" value="Unassembled WGS sequence"/>
</dbReference>
<comment type="catalytic activity">
    <reaction evidence="1">
        <text>ATP + protein L-histidine = ADP + protein N-phospho-L-histidine.</text>
        <dbReference type="EC" id="2.7.13.3"/>
    </reaction>
</comment>
<gene>
    <name evidence="10" type="ORF">SD70_10965</name>
</gene>
<dbReference type="RefSeq" id="WP_041047616.1">
    <property type="nucleotide sequence ID" value="NZ_JXAK01000016.1"/>
</dbReference>
<dbReference type="InterPro" id="IPR005467">
    <property type="entry name" value="His_kinase_dom"/>
</dbReference>
<organism evidence="10 11">
    <name type="scientific">Gordoniibacillus kamchatkensis</name>
    <dbReference type="NCBI Taxonomy" id="1590651"/>
    <lineage>
        <taxon>Bacteria</taxon>
        <taxon>Bacillati</taxon>
        <taxon>Bacillota</taxon>
        <taxon>Bacilli</taxon>
        <taxon>Bacillales</taxon>
        <taxon>Paenibacillaceae</taxon>
        <taxon>Gordoniibacillus</taxon>
    </lineage>
</organism>
<evidence type="ECO:0000256" key="2">
    <source>
        <dbReference type="ARBA" id="ARBA00012438"/>
    </source>
</evidence>
<dbReference type="EMBL" id="JXAK01000016">
    <property type="protein sequence ID" value="KIL40768.1"/>
    <property type="molecule type" value="Genomic_DNA"/>
</dbReference>
<dbReference type="PANTHER" id="PTHR43065:SF46">
    <property type="entry name" value="C4-DICARBOXYLATE TRANSPORT SENSOR PROTEIN DCTB"/>
    <property type="match status" value="1"/>
</dbReference>
<evidence type="ECO:0000256" key="5">
    <source>
        <dbReference type="ARBA" id="ARBA00022777"/>
    </source>
</evidence>
<evidence type="ECO:0000256" key="7">
    <source>
        <dbReference type="ARBA" id="ARBA00023012"/>
    </source>
</evidence>
<dbReference type="PROSITE" id="PS50109">
    <property type="entry name" value="HIS_KIN"/>
    <property type="match status" value="1"/>
</dbReference>
<evidence type="ECO:0000256" key="6">
    <source>
        <dbReference type="ARBA" id="ARBA00022840"/>
    </source>
</evidence>
<dbReference type="SUPFAM" id="SSF55874">
    <property type="entry name" value="ATPase domain of HSP90 chaperone/DNA topoisomerase II/histidine kinase"/>
    <property type="match status" value="1"/>
</dbReference>
<evidence type="ECO:0000313" key="10">
    <source>
        <dbReference type="EMBL" id="KIL40768.1"/>
    </source>
</evidence>
<dbReference type="PANTHER" id="PTHR43065">
    <property type="entry name" value="SENSOR HISTIDINE KINASE"/>
    <property type="match status" value="1"/>
</dbReference>
<evidence type="ECO:0000256" key="1">
    <source>
        <dbReference type="ARBA" id="ARBA00000085"/>
    </source>
</evidence>
<dbReference type="InterPro" id="IPR004358">
    <property type="entry name" value="Sig_transdc_His_kin-like_C"/>
</dbReference>
<evidence type="ECO:0000259" key="9">
    <source>
        <dbReference type="PROSITE" id="PS50109"/>
    </source>
</evidence>
<evidence type="ECO:0000256" key="8">
    <source>
        <dbReference type="SAM" id="Phobius"/>
    </source>
</evidence>
<feature type="transmembrane region" description="Helical" evidence="8">
    <location>
        <begin position="55"/>
        <end position="72"/>
    </location>
</feature>
<keyword evidence="6" id="KW-0067">ATP-binding</keyword>
<dbReference type="InterPro" id="IPR003594">
    <property type="entry name" value="HATPase_dom"/>
</dbReference>
<name>A0ABR5AI95_9BACL</name>